<feature type="compositionally biased region" description="Low complexity" evidence="1">
    <location>
        <begin position="153"/>
        <end position="167"/>
    </location>
</feature>
<gene>
    <name evidence="2" type="ORF">EW026_g7405</name>
</gene>
<organism evidence="2 3">
    <name type="scientific">Hermanssonia centrifuga</name>
    <dbReference type="NCBI Taxonomy" id="98765"/>
    <lineage>
        <taxon>Eukaryota</taxon>
        <taxon>Fungi</taxon>
        <taxon>Dikarya</taxon>
        <taxon>Basidiomycota</taxon>
        <taxon>Agaricomycotina</taxon>
        <taxon>Agaricomycetes</taxon>
        <taxon>Polyporales</taxon>
        <taxon>Meruliaceae</taxon>
        <taxon>Hermanssonia</taxon>
    </lineage>
</organism>
<evidence type="ECO:0000313" key="2">
    <source>
        <dbReference type="EMBL" id="THG93963.1"/>
    </source>
</evidence>
<feature type="compositionally biased region" description="Acidic residues" evidence="1">
    <location>
        <begin position="123"/>
        <end position="143"/>
    </location>
</feature>
<dbReference type="EMBL" id="SGPJ01000529">
    <property type="protein sequence ID" value="THG93963.1"/>
    <property type="molecule type" value="Genomic_DNA"/>
</dbReference>
<evidence type="ECO:0000256" key="1">
    <source>
        <dbReference type="SAM" id="MobiDB-lite"/>
    </source>
</evidence>
<reference evidence="2 3" key="1">
    <citation type="submission" date="2019-02" db="EMBL/GenBank/DDBJ databases">
        <title>Genome sequencing of the rare red list fungi Phlebia centrifuga.</title>
        <authorList>
            <person name="Buettner E."/>
            <person name="Kellner H."/>
        </authorList>
    </citation>
    <scope>NUCLEOTIDE SEQUENCE [LARGE SCALE GENOMIC DNA]</scope>
    <source>
        <strain evidence="2 3">DSM 108282</strain>
    </source>
</reference>
<name>A0A4S4K7Y0_9APHY</name>
<keyword evidence="3" id="KW-1185">Reference proteome</keyword>
<accession>A0A4S4K7Y0</accession>
<feature type="compositionally biased region" description="Basic and acidic residues" evidence="1">
    <location>
        <begin position="78"/>
        <end position="87"/>
    </location>
</feature>
<proteinExistence type="predicted"/>
<dbReference type="Proteomes" id="UP000309038">
    <property type="component" value="Unassembled WGS sequence"/>
</dbReference>
<feature type="region of interest" description="Disordered" evidence="1">
    <location>
        <begin position="1"/>
        <end position="188"/>
    </location>
</feature>
<evidence type="ECO:0000313" key="3">
    <source>
        <dbReference type="Proteomes" id="UP000309038"/>
    </source>
</evidence>
<comment type="caution">
    <text evidence="2">The sequence shown here is derived from an EMBL/GenBank/DDBJ whole genome shotgun (WGS) entry which is preliminary data.</text>
</comment>
<protein>
    <submittedName>
        <fullName evidence="2">Uncharacterized protein</fullName>
    </submittedName>
</protein>
<sequence length="279" mass="30473">MPPRNQHKPPLLAPPPWMQTQHGNKDAHPGQPDLPQSRRSSAVVQAEKSVKAHQEAIQRANQNQRMQAVADIEDLQDREDVKADHVANRPPPPADLPPRTKRNIAPLKNKISATEEHAQLPVESEDSSDEYDPDTEGSDEDLVDIPPQGALRASSTASMPPDSSDAADGSDDVGIHLSSFADEDDEIERQDLTMGSNVDLQWDVPVLYVSRKTQKQDAIQLGTRVAYVGSSAIDTAASDLNICDSESTEHIEGNLAANQQTASTRNSNVSLEFYHGNNR</sequence>
<dbReference type="AlphaFoldDB" id="A0A4S4K7Y0"/>